<dbReference type="SUPFAM" id="SSF53474">
    <property type="entry name" value="alpha/beta-Hydrolases"/>
    <property type="match status" value="1"/>
</dbReference>
<gene>
    <name evidence="2" type="ORF">MCYG_08643</name>
</gene>
<dbReference type="Pfam" id="PF25000">
    <property type="entry name" value="DUF7779"/>
    <property type="match status" value="1"/>
</dbReference>
<dbReference type="InterPro" id="IPR029058">
    <property type="entry name" value="AB_hydrolase_fold"/>
</dbReference>
<dbReference type="InterPro" id="IPR011990">
    <property type="entry name" value="TPR-like_helical_dom_sf"/>
</dbReference>
<accession>C5G121</accession>
<protein>
    <submittedName>
        <fullName evidence="2">LipA and NB-ARC domain-containing protein</fullName>
    </submittedName>
</protein>
<dbReference type="SUPFAM" id="SSF48452">
    <property type="entry name" value="TPR-like"/>
    <property type="match status" value="1"/>
</dbReference>
<dbReference type="OrthoDB" id="4172653at2759"/>
<feature type="domain" description="DUF7779" evidence="1">
    <location>
        <begin position="525"/>
        <end position="629"/>
    </location>
</feature>
<dbReference type="InterPro" id="IPR056681">
    <property type="entry name" value="DUF7779"/>
</dbReference>
<dbReference type="SUPFAM" id="SSF52540">
    <property type="entry name" value="P-loop containing nucleoside triphosphate hydrolases"/>
    <property type="match status" value="1"/>
</dbReference>
<dbReference type="OMA" id="TGWYRVL"/>
<evidence type="ECO:0000313" key="3">
    <source>
        <dbReference type="Proteomes" id="UP000002035"/>
    </source>
</evidence>
<dbReference type="VEuPathDB" id="FungiDB:MCYG_08643"/>
<dbReference type="RefSeq" id="XP_002842812.1">
    <property type="nucleotide sequence ID" value="XM_002842766.1"/>
</dbReference>
<reference evidence="3" key="1">
    <citation type="journal article" date="2012" name="MBio">
        <title>Comparative genome analysis of Trichophyton rubrum and related dermatophytes reveals candidate genes involved in infection.</title>
        <authorList>
            <person name="Martinez D.A."/>
            <person name="Oliver B.G."/>
            <person name="Graeser Y."/>
            <person name="Goldberg J.M."/>
            <person name="Li W."/>
            <person name="Martinez-Rossi N.M."/>
            <person name="Monod M."/>
            <person name="Shelest E."/>
            <person name="Barton R.C."/>
            <person name="Birch E."/>
            <person name="Brakhage A.A."/>
            <person name="Chen Z."/>
            <person name="Gurr S.J."/>
            <person name="Heiman D."/>
            <person name="Heitman J."/>
            <person name="Kosti I."/>
            <person name="Rossi A."/>
            <person name="Saif S."/>
            <person name="Samalova M."/>
            <person name="Saunders C.W."/>
            <person name="Shea T."/>
            <person name="Summerbell R.C."/>
            <person name="Xu J."/>
            <person name="Young S."/>
            <person name="Zeng Q."/>
            <person name="Birren B.W."/>
            <person name="Cuomo C.A."/>
            <person name="White T.C."/>
        </authorList>
    </citation>
    <scope>NUCLEOTIDE SEQUENCE [LARGE SCALE GENOMIC DNA]</scope>
    <source>
        <strain evidence="3">ATCC MYA-4605 / CBS 113480</strain>
    </source>
</reference>
<dbReference type="HOGENOM" id="CLU_000288_125_13_1"/>
<dbReference type="PANTHER" id="PTHR35205:SF1">
    <property type="entry name" value="ZU5 DOMAIN-CONTAINING PROTEIN"/>
    <property type="match status" value="1"/>
</dbReference>
<dbReference type="PANTHER" id="PTHR35205">
    <property type="entry name" value="NB-ARC AND TPR DOMAIN PROTEIN"/>
    <property type="match status" value="1"/>
</dbReference>
<dbReference type="Proteomes" id="UP000002035">
    <property type="component" value="Unassembled WGS sequence"/>
</dbReference>
<evidence type="ECO:0000259" key="1">
    <source>
        <dbReference type="Pfam" id="PF25000"/>
    </source>
</evidence>
<evidence type="ECO:0000313" key="2">
    <source>
        <dbReference type="EMBL" id="EEQ35824.1"/>
    </source>
</evidence>
<dbReference type="Gene3D" id="3.40.50.300">
    <property type="entry name" value="P-loop containing nucleotide triphosphate hydrolases"/>
    <property type="match status" value="1"/>
</dbReference>
<dbReference type="AlphaFoldDB" id="C5G121"/>
<dbReference type="EMBL" id="DS995709">
    <property type="protein sequence ID" value="EEQ35824.1"/>
    <property type="molecule type" value="Genomic_DNA"/>
</dbReference>
<dbReference type="Gene3D" id="1.25.40.10">
    <property type="entry name" value="Tetratricopeptide repeat domain"/>
    <property type="match status" value="1"/>
</dbReference>
<name>C5G121_ARTOC</name>
<dbReference type="eggNOG" id="KOG2029">
    <property type="taxonomic scope" value="Eukaryota"/>
</dbReference>
<proteinExistence type="predicted"/>
<dbReference type="InterPro" id="IPR027417">
    <property type="entry name" value="P-loop_NTPase"/>
</dbReference>
<dbReference type="GeneID" id="9224025"/>
<keyword evidence="3" id="KW-1185">Reference proteome</keyword>
<organism evidence="2 3">
    <name type="scientific">Arthroderma otae (strain ATCC MYA-4605 / CBS 113480)</name>
    <name type="common">Microsporum canis</name>
    <dbReference type="NCBI Taxonomy" id="554155"/>
    <lineage>
        <taxon>Eukaryota</taxon>
        <taxon>Fungi</taxon>
        <taxon>Dikarya</taxon>
        <taxon>Ascomycota</taxon>
        <taxon>Pezizomycotina</taxon>
        <taxon>Eurotiomycetes</taxon>
        <taxon>Eurotiomycetidae</taxon>
        <taxon>Onygenales</taxon>
        <taxon>Arthrodermataceae</taxon>
        <taxon>Microsporum</taxon>
    </lineage>
</organism>
<sequence>MGEAESEKDSSWGITVLHEPKDAIFDVVAVHGLSGHAFDTWTHKKTRVMWLKDLLPQTLPNARIMTYGYRAKFNDFTAHQDIRTIAENLLQQLSGLRQDKALSQRSTEKCGEVKDATYGIIFLATPHSGSSIARSGGTISRLILGMFSFSAGRDLVTYLHEGSKVLSDITLDFMHEVSKYKIISCYETRPIKIMGIPILAVTKDSSLLKIPGEEIFGMDTHHRNICRFYAADDPFYQAIVPFFIGFSKGIDRLLTPSAPAMSNPIIETEALFDVPYARCLEFQGREKLLADIELYFGESDPEKQRVYGISGLGGAGKTQTALHYAFKNRFKYKSGVVLFNATSNTTLIADFHRIYDLLHLGKASNKVDCLKKWFSKPTRRDWLLIFDGFNDLNTVPIRDYFPNTSWGHIIITSRDQSTVGLVSPWGTAITPLEEDAAIKLLLGKAAIVNPTDEVLKDARVIVRHLGCLALAVDQAGALIRRRQKSLKDYYRLLENEQTELLKIKPGICLHEKTVSTVWELNFRQLEKDAPNASLLLLLFSFLEATQIPEIMLRRACSNMQIWANDGNVKDLSPDKAGIDSEIITLVNNEMRLDQAIEQLLAFSLIQANISASGRTFSIHPLVQACASHRVPLEVRQKWQVQAILFVTHAFRKQRLSGGIADLGDIGSQMFPHIPRVLKEFDTLDKACPQYPRAKRALCLLLLEGSKFNGNVWRRETIARAKELIEDYGDAILEARVARRESTILRLHGEMAASYRVIEDCLYYGAFAKGSDIDAKANAEKGKLINSYAGNLIMENQLVRAKKELESWQPKNPNRPSRMESSVLSDHNVALGRLLKNQGLFTEALPYFERIFHDIRSENCSGNPIWQMNALANVTDLYLEVRRPDDAEATLRETVKVMYARGWQRYSITRRLRLTLAESFIMRAMFQRAEECLLRLIPMFEGIEDPDTNQKTEHFRTWAGLARISHLQGNWDEAINRWKTAINIVERSGWSKKFNHGVLLQSLAQAQFRADKILESQETLKVAKESLAAEERKYWIVGLGSYWLDYILAPLGEIGQSEVMVECDSYSEEDEERREKLLSDLFG</sequence>